<keyword evidence="13" id="KW-1185">Reference proteome</keyword>
<evidence type="ECO:0000256" key="8">
    <source>
        <dbReference type="ARBA" id="ARBA00023163"/>
    </source>
</evidence>
<evidence type="ECO:0000256" key="6">
    <source>
        <dbReference type="ARBA" id="ARBA00023125"/>
    </source>
</evidence>
<keyword evidence="6 9" id="KW-0238">DNA-binding</keyword>
<evidence type="ECO:0000256" key="10">
    <source>
        <dbReference type="PROSITE-ProRule" id="PRU00169"/>
    </source>
</evidence>
<evidence type="ECO:0000256" key="5">
    <source>
        <dbReference type="ARBA" id="ARBA00023015"/>
    </source>
</evidence>
<dbReference type="Pfam" id="PF00072">
    <property type="entry name" value="Response_reg"/>
    <property type="match status" value="1"/>
</dbReference>
<proteinExistence type="predicted"/>
<evidence type="ECO:0000259" key="11">
    <source>
        <dbReference type="PROSITE" id="PS50110"/>
    </source>
</evidence>
<reference evidence="12 13" key="1">
    <citation type="submission" date="2007-01" db="EMBL/GenBank/DDBJ databases">
        <title>Annotation of the draft genome assembly of Thermosinus carboxydivorans Nor1.</title>
        <authorList>
            <consortium name="US DOE Joint Genome Institute (JGI-ORNL)"/>
            <person name="Larimer F."/>
            <person name="Land M."/>
            <person name="Hauser L."/>
        </authorList>
    </citation>
    <scope>NUCLEOTIDE SEQUENCE [LARGE SCALE GENOMIC DNA]</scope>
    <source>
        <strain evidence="12 13">Nor1</strain>
    </source>
</reference>
<organism evidence="12 13">
    <name type="scientific">Thermosinus carboxydivorans Nor1</name>
    <dbReference type="NCBI Taxonomy" id="401526"/>
    <lineage>
        <taxon>Bacteria</taxon>
        <taxon>Bacillati</taxon>
        <taxon>Bacillota</taxon>
        <taxon>Negativicutes</taxon>
        <taxon>Selenomonadales</taxon>
        <taxon>Sporomusaceae</taxon>
        <taxon>Thermosinus</taxon>
    </lineage>
</organism>
<evidence type="ECO:0000256" key="9">
    <source>
        <dbReference type="PIRNR" id="PIRNR006171"/>
    </source>
</evidence>
<protein>
    <recommendedName>
        <fullName evidence="9">Transcriptional regulatory protein</fullName>
    </recommendedName>
</protein>
<dbReference type="eggNOG" id="COG4565">
    <property type="taxonomic scope" value="Bacteria"/>
</dbReference>
<dbReference type="Gene3D" id="1.10.10.10">
    <property type="entry name" value="Winged helix-like DNA-binding domain superfamily/Winged helix DNA-binding domain"/>
    <property type="match status" value="1"/>
</dbReference>
<dbReference type="SUPFAM" id="SSF46785">
    <property type="entry name" value="Winged helix' DNA-binding domain"/>
    <property type="match status" value="1"/>
</dbReference>
<keyword evidence="4 9" id="KW-0902">Two-component regulatory system</keyword>
<dbReference type="InterPro" id="IPR036390">
    <property type="entry name" value="WH_DNA-bd_sf"/>
</dbReference>
<dbReference type="GO" id="GO:0005737">
    <property type="term" value="C:cytoplasm"/>
    <property type="evidence" value="ECO:0007669"/>
    <property type="project" value="UniProtKB-SubCell"/>
</dbReference>
<dbReference type="Gene3D" id="3.40.50.2300">
    <property type="match status" value="1"/>
</dbReference>
<comment type="caution">
    <text evidence="12">The sequence shown here is derived from an EMBL/GenBank/DDBJ whole genome shotgun (WGS) entry which is preliminary data.</text>
</comment>
<dbReference type="InterPro" id="IPR036388">
    <property type="entry name" value="WH-like_DNA-bd_sf"/>
</dbReference>
<evidence type="ECO:0000256" key="3">
    <source>
        <dbReference type="ARBA" id="ARBA00022553"/>
    </source>
</evidence>
<dbReference type="Proteomes" id="UP000005139">
    <property type="component" value="Unassembled WGS sequence"/>
</dbReference>
<evidence type="ECO:0000256" key="4">
    <source>
        <dbReference type="ARBA" id="ARBA00023012"/>
    </source>
</evidence>
<dbReference type="PANTHER" id="PTHR45526">
    <property type="entry name" value="TRANSCRIPTIONAL REGULATORY PROTEIN DPIA"/>
    <property type="match status" value="1"/>
</dbReference>
<dbReference type="InterPro" id="IPR001789">
    <property type="entry name" value="Sig_transdc_resp-reg_receiver"/>
</dbReference>
<keyword evidence="3 10" id="KW-0597">Phosphoprotein</keyword>
<evidence type="ECO:0000313" key="13">
    <source>
        <dbReference type="Proteomes" id="UP000005139"/>
    </source>
</evidence>
<keyword evidence="2 9" id="KW-0963">Cytoplasm</keyword>
<dbReference type="InterPro" id="IPR024187">
    <property type="entry name" value="Sig_transdc_resp-reg_cit/mal"/>
</dbReference>
<accession>A1HNG4</accession>
<dbReference type="InterPro" id="IPR051271">
    <property type="entry name" value="2C-system_Tx_regulators"/>
</dbReference>
<feature type="domain" description="Response regulatory" evidence="11">
    <location>
        <begin position="5"/>
        <end position="121"/>
    </location>
</feature>
<dbReference type="AlphaFoldDB" id="A1HNG4"/>
<dbReference type="PIRSF" id="PIRSF006171">
    <property type="entry name" value="RR_citrat_malat"/>
    <property type="match status" value="1"/>
</dbReference>
<keyword evidence="5 9" id="KW-0805">Transcription regulation</keyword>
<dbReference type="SMART" id="SM00448">
    <property type="entry name" value="REC"/>
    <property type="match status" value="1"/>
</dbReference>
<dbReference type="GO" id="GO:0003677">
    <property type="term" value="F:DNA binding"/>
    <property type="evidence" value="ECO:0007669"/>
    <property type="project" value="UniProtKB-KW"/>
</dbReference>
<dbReference type="InterPro" id="IPR005471">
    <property type="entry name" value="Tscrpt_reg_IclR_N"/>
</dbReference>
<dbReference type="PANTHER" id="PTHR45526:SF1">
    <property type="entry name" value="TRANSCRIPTIONAL REGULATORY PROTEIN DCUR-RELATED"/>
    <property type="match status" value="1"/>
</dbReference>
<name>A1HNG4_9FIRM</name>
<gene>
    <name evidence="12" type="ORF">TcarDRAFT_2273</name>
</gene>
<reference evidence="12 13" key="2">
    <citation type="submission" date="2007-01" db="EMBL/GenBank/DDBJ databases">
        <title>Sequencing of the draft genome and assembly of Thermosinus carboxydivorans Nor1.</title>
        <authorList>
            <consortium name="US DOE Joint Genome Institute (JGI-PGF)"/>
            <person name="Copeland A."/>
            <person name="Lucas S."/>
            <person name="Lapidus A."/>
            <person name="Barry K."/>
            <person name="Glavina del Rio T."/>
            <person name="Dalin E."/>
            <person name="Tice H."/>
            <person name="Bruce D."/>
            <person name="Pitluck S."/>
            <person name="Richardson P."/>
        </authorList>
    </citation>
    <scope>NUCLEOTIDE SEQUENCE [LARGE SCALE GENOMIC DNA]</scope>
    <source>
        <strain evidence="12 13">Nor1</strain>
    </source>
</reference>
<keyword evidence="7 9" id="KW-0010">Activator</keyword>
<dbReference type="Pfam" id="PF09339">
    <property type="entry name" value="HTH_IclR"/>
    <property type="match status" value="1"/>
</dbReference>
<evidence type="ECO:0000256" key="1">
    <source>
        <dbReference type="ARBA" id="ARBA00004496"/>
    </source>
</evidence>
<comment type="subcellular location">
    <subcellularLocation>
        <location evidence="1 9">Cytoplasm</location>
    </subcellularLocation>
</comment>
<dbReference type="PROSITE" id="PS50110">
    <property type="entry name" value="RESPONSE_REGULATORY"/>
    <property type="match status" value="1"/>
</dbReference>
<evidence type="ECO:0000256" key="7">
    <source>
        <dbReference type="ARBA" id="ARBA00023159"/>
    </source>
</evidence>
<feature type="modified residue" description="4-aspartylphosphate" evidence="10">
    <location>
        <position position="56"/>
    </location>
</feature>
<evidence type="ECO:0000313" key="12">
    <source>
        <dbReference type="EMBL" id="EAX48323.1"/>
    </source>
</evidence>
<evidence type="ECO:0000256" key="2">
    <source>
        <dbReference type="ARBA" id="ARBA00022490"/>
    </source>
</evidence>
<dbReference type="GO" id="GO:0003700">
    <property type="term" value="F:DNA-binding transcription factor activity"/>
    <property type="evidence" value="ECO:0007669"/>
    <property type="project" value="InterPro"/>
</dbReference>
<dbReference type="GO" id="GO:0000156">
    <property type="term" value="F:phosphorelay response regulator activity"/>
    <property type="evidence" value="ECO:0007669"/>
    <property type="project" value="TreeGrafter"/>
</dbReference>
<keyword evidence="8 9" id="KW-0804">Transcription</keyword>
<sequence length="226" mass="25474">MDDIRVLIVEDDPMVAEINKKFTEAVTGFTVVGVVKDGAAALAFVAQKSVDLIILDNYLPEKTGVEVLAELRRRDQPVDVIMVTAADDSKTVSRILRQGVVGYIAKPFKFERYRAVLEAYRSFREKTLKKTNLAQEDIDEMFSVRQRSAGPDDIPKNFSQQTMNLIIDFLANQTAPLSAEEIAAGVGISRVTARRYLEYFVDLGRVQRTMEYLTVGRPVHRFKLVL</sequence>
<dbReference type="EMBL" id="AAWL01000003">
    <property type="protein sequence ID" value="EAX48323.1"/>
    <property type="molecule type" value="Genomic_DNA"/>
</dbReference>
<dbReference type="InterPro" id="IPR011006">
    <property type="entry name" value="CheY-like_superfamily"/>
</dbReference>
<dbReference type="SUPFAM" id="SSF52172">
    <property type="entry name" value="CheY-like"/>
    <property type="match status" value="1"/>
</dbReference>